<reference evidence="2 3" key="1">
    <citation type="journal article" date="2019" name="Int. J. Syst. Evol. Microbiol.">
        <title>The Global Catalogue of Microorganisms (GCM) 10K type strain sequencing project: providing services to taxonomists for standard genome sequencing and annotation.</title>
        <authorList>
            <consortium name="The Broad Institute Genomics Platform"/>
            <consortium name="The Broad Institute Genome Sequencing Center for Infectious Disease"/>
            <person name="Wu L."/>
            <person name="Ma J."/>
        </authorList>
    </citation>
    <scope>NUCLEOTIDE SEQUENCE [LARGE SCALE GENOMIC DNA]</scope>
    <source>
        <strain evidence="2 3">CGMCC 1.16026</strain>
    </source>
</reference>
<accession>A0ABD5QN89</accession>
<evidence type="ECO:0000313" key="2">
    <source>
        <dbReference type="EMBL" id="MFC5133476.1"/>
    </source>
</evidence>
<dbReference type="RefSeq" id="WP_203227793.1">
    <property type="nucleotide sequence ID" value="NZ_JBHSKV010000001.1"/>
</dbReference>
<feature type="region of interest" description="Disordered" evidence="1">
    <location>
        <begin position="1"/>
        <end position="22"/>
    </location>
</feature>
<organism evidence="2 3">
    <name type="scientific">Halorubrum glutamatedens</name>
    <dbReference type="NCBI Taxonomy" id="2707018"/>
    <lineage>
        <taxon>Archaea</taxon>
        <taxon>Methanobacteriati</taxon>
        <taxon>Methanobacteriota</taxon>
        <taxon>Stenosarchaea group</taxon>
        <taxon>Halobacteria</taxon>
        <taxon>Halobacteriales</taxon>
        <taxon>Haloferacaceae</taxon>
        <taxon>Halorubrum</taxon>
    </lineage>
</organism>
<name>A0ABD5QN89_9EURY</name>
<dbReference type="AlphaFoldDB" id="A0ABD5QN89"/>
<dbReference type="Proteomes" id="UP001596145">
    <property type="component" value="Unassembled WGS sequence"/>
</dbReference>
<evidence type="ECO:0000313" key="3">
    <source>
        <dbReference type="Proteomes" id="UP001596145"/>
    </source>
</evidence>
<sequence length="149" mass="16285">MTDDTQIDDLPTTNSGSVRKQDTLRWLEDLETPNEEELIAAVTPQPTNHSGSKYATEISSIRVTGTPAFVETVAALLQPLLAWESSATRLAVNLQETEDRDTGDMTGNYALYLSAAVRGKQGAMSRALLGEHREEDQKLANALDRHGDT</sequence>
<protein>
    <submittedName>
        <fullName evidence="2">Uncharacterized protein</fullName>
    </submittedName>
</protein>
<evidence type="ECO:0000256" key="1">
    <source>
        <dbReference type="SAM" id="MobiDB-lite"/>
    </source>
</evidence>
<proteinExistence type="predicted"/>
<gene>
    <name evidence="2" type="ORF">ACFPJA_01870</name>
</gene>
<comment type="caution">
    <text evidence="2">The sequence shown here is derived from an EMBL/GenBank/DDBJ whole genome shotgun (WGS) entry which is preliminary data.</text>
</comment>
<dbReference type="EMBL" id="JBHSKV010000001">
    <property type="protein sequence ID" value="MFC5133476.1"/>
    <property type="molecule type" value="Genomic_DNA"/>
</dbReference>
<keyword evidence="3" id="KW-1185">Reference proteome</keyword>